<gene>
    <name evidence="1" type="ORF">F0U60_25190</name>
</gene>
<organism evidence="1 2">
    <name type="scientific">Archangium minus</name>
    <dbReference type="NCBI Taxonomy" id="83450"/>
    <lineage>
        <taxon>Bacteria</taxon>
        <taxon>Pseudomonadati</taxon>
        <taxon>Myxococcota</taxon>
        <taxon>Myxococcia</taxon>
        <taxon>Myxococcales</taxon>
        <taxon>Cystobacterineae</taxon>
        <taxon>Archangiaceae</taxon>
        <taxon>Archangium</taxon>
    </lineage>
</organism>
<evidence type="ECO:0000313" key="1">
    <source>
        <dbReference type="EMBL" id="WNG47051.1"/>
    </source>
</evidence>
<evidence type="ECO:0008006" key="3">
    <source>
        <dbReference type="Google" id="ProtNLM"/>
    </source>
</evidence>
<evidence type="ECO:0000313" key="2">
    <source>
        <dbReference type="Proteomes" id="UP001611383"/>
    </source>
</evidence>
<dbReference type="Proteomes" id="UP001611383">
    <property type="component" value="Chromosome"/>
</dbReference>
<reference evidence="1 2" key="1">
    <citation type="submission" date="2019-08" db="EMBL/GenBank/DDBJ databases">
        <title>Archangium and Cystobacter genomes.</title>
        <authorList>
            <person name="Chen I.-C.K."/>
            <person name="Wielgoss S."/>
        </authorList>
    </citation>
    <scope>NUCLEOTIDE SEQUENCE [LARGE SCALE GENOMIC DNA]</scope>
    <source>
        <strain evidence="1 2">Cbm 6</strain>
    </source>
</reference>
<dbReference type="InterPro" id="IPR014867">
    <property type="entry name" value="Spore_coat_CotH_CotH2/3/7"/>
</dbReference>
<sequence>MPWRAACGVWHHPLACAPDGGCMSRVARGLLCLAAGGLLLSCSSSTEWIGPLPAECQEFAQAESGPATHVEEDGLPVFNLFISESLPDEEGYFVARLVYRGRCQRLWVRLRGNTSHFFPKRSYTLDFPKDAPFDEPLLGGGFTGRRKVVLISPFNDNSYMRHRLAFTLWNRMSPGHIPVKTYSAVVYVNGSYVGLYTVADHLDKHLMAAQGLDGEGELFKASGDDANFSHLDVEGRPKRDLKQGFEKRAGRPESGSEAYDSIRAFTAFVIDSSPERFQVERHAWMTHEYEDWWIFSTLIVANDSVSKNAYHYRAPGPGGRWRYIPWDLDTSFGQNWDTRRNDPREHPHFTTRNHLFARMLEDPSIAASLRERYRVLLQGELRAEVVLGLIDEYAREVAAAARRDEVRWREDYLSFFRWKTRTDFTTFDEEVEYLRWWVQLRWGTLEQQLP</sequence>
<dbReference type="PANTHER" id="PTHR40050">
    <property type="entry name" value="INNER SPORE COAT PROTEIN H"/>
    <property type="match status" value="1"/>
</dbReference>
<dbReference type="PANTHER" id="PTHR40050:SF1">
    <property type="entry name" value="INNER SPORE COAT PROTEIN H"/>
    <property type="match status" value="1"/>
</dbReference>
<proteinExistence type="predicted"/>
<dbReference type="Pfam" id="PF08757">
    <property type="entry name" value="CotH"/>
    <property type="match status" value="1"/>
</dbReference>
<accession>A0ABY9WV79</accession>
<name>A0ABY9WV79_9BACT</name>
<protein>
    <recommendedName>
        <fullName evidence="3">Inner spore coat protein H</fullName>
    </recommendedName>
</protein>
<keyword evidence="2" id="KW-1185">Reference proteome</keyword>
<dbReference type="EMBL" id="CP043494">
    <property type="protein sequence ID" value="WNG47051.1"/>
    <property type="molecule type" value="Genomic_DNA"/>
</dbReference>